<keyword evidence="4 5" id="KW-0472">Membrane</keyword>
<feature type="transmembrane region" description="Helical" evidence="5">
    <location>
        <begin position="329"/>
        <end position="353"/>
    </location>
</feature>
<reference evidence="7 8" key="1">
    <citation type="submission" date="2019-11" db="EMBL/GenBank/DDBJ databases">
        <authorList>
            <person name="Im W.T."/>
        </authorList>
    </citation>
    <scope>NUCLEOTIDE SEQUENCE [LARGE SCALE GENOMIC DNA]</scope>
    <source>
        <strain evidence="7 8">SB-02</strain>
    </source>
</reference>
<feature type="transmembrane region" description="Helical" evidence="5">
    <location>
        <begin position="298"/>
        <end position="317"/>
    </location>
</feature>
<dbReference type="InterPro" id="IPR020846">
    <property type="entry name" value="MFS_dom"/>
</dbReference>
<dbReference type="Gene3D" id="1.20.1250.20">
    <property type="entry name" value="MFS general substrate transporter like domains"/>
    <property type="match status" value="2"/>
</dbReference>
<evidence type="ECO:0000256" key="3">
    <source>
        <dbReference type="ARBA" id="ARBA00022989"/>
    </source>
</evidence>
<proteinExistence type="predicted"/>
<feature type="transmembrane region" description="Helical" evidence="5">
    <location>
        <begin position="16"/>
        <end position="33"/>
    </location>
</feature>
<dbReference type="AlphaFoldDB" id="A0A6I6GNM4"/>
<feature type="transmembrane region" description="Helical" evidence="5">
    <location>
        <begin position="274"/>
        <end position="292"/>
    </location>
</feature>
<dbReference type="EMBL" id="CP046566">
    <property type="protein sequence ID" value="QGW29278.1"/>
    <property type="molecule type" value="Genomic_DNA"/>
</dbReference>
<feature type="transmembrane region" description="Helical" evidence="5">
    <location>
        <begin position="101"/>
        <end position="122"/>
    </location>
</feature>
<organism evidence="7 8">
    <name type="scientific">Phnomibacter ginsenosidimutans</name>
    <dbReference type="NCBI Taxonomy" id="2676868"/>
    <lineage>
        <taxon>Bacteria</taxon>
        <taxon>Pseudomonadati</taxon>
        <taxon>Bacteroidota</taxon>
        <taxon>Chitinophagia</taxon>
        <taxon>Chitinophagales</taxon>
        <taxon>Chitinophagaceae</taxon>
        <taxon>Phnomibacter</taxon>
    </lineage>
</organism>
<dbReference type="Proteomes" id="UP000426027">
    <property type="component" value="Chromosome"/>
</dbReference>
<evidence type="ECO:0000313" key="8">
    <source>
        <dbReference type="Proteomes" id="UP000426027"/>
    </source>
</evidence>
<gene>
    <name evidence="7" type="ORF">GLV81_15190</name>
</gene>
<feature type="transmembrane region" description="Helical" evidence="5">
    <location>
        <begin position="143"/>
        <end position="161"/>
    </location>
</feature>
<protein>
    <submittedName>
        <fullName evidence="7">MFS transporter</fullName>
    </submittedName>
</protein>
<name>A0A6I6GNM4_9BACT</name>
<feature type="transmembrane region" description="Helical" evidence="5">
    <location>
        <begin position="208"/>
        <end position="226"/>
    </location>
</feature>
<evidence type="ECO:0000256" key="4">
    <source>
        <dbReference type="ARBA" id="ARBA00023136"/>
    </source>
</evidence>
<dbReference type="InterPro" id="IPR036259">
    <property type="entry name" value="MFS_trans_sf"/>
</dbReference>
<evidence type="ECO:0000256" key="5">
    <source>
        <dbReference type="SAM" id="Phobius"/>
    </source>
</evidence>
<dbReference type="PANTHER" id="PTHR23514">
    <property type="entry name" value="BYPASS OF STOP CODON PROTEIN 6"/>
    <property type="match status" value="1"/>
</dbReference>
<dbReference type="Pfam" id="PF07690">
    <property type="entry name" value="MFS_1"/>
    <property type="match status" value="1"/>
</dbReference>
<dbReference type="GO" id="GO:0016020">
    <property type="term" value="C:membrane"/>
    <property type="evidence" value="ECO:0007669"/>
    <property type="project" value="UniProtKB-SubCell"/>
</dbReference>
<dbReference type="InterPro" id="IPR011701">
    <property type="entry name" value="MFS"/>
</dbReference>
<feature type="domain" description="Major facilitator superfamily (MFS) profile" evidence="6">
    <location>
        <begin position="14"/>
        <end position="384"/>
    </location>
</feature>
<dbReference type="PROSITE" id="PS50850">
    <property type="entry name" value="MFS"/>
    <property type="match status" value="1"/>
</dbReference>
<feature type="transmembrane region" description="Helical" evidence="5">
    <location>
        <begin position="167"/>
        <end position="187"/>
    </location>
</feature>
<evidence type="ECO:0000256" key="2">
    <source>
        <dbReference type="ARBA" id="ARBA00022692"/>
    </source>
</evidence>
<evidence type="ECO:0000259" key="6">
    <source>
        <dbReference type="PROSITE" id="PS50850"/>
    </source>
</evidence>
<evidence type="ECO:0000256" key="1">
    <source>
        <dbReference type="ARBA" id="ARBA00004141"/>
    </source>
</evidence>
<feature type="transmembrane region" description="Helical" evidence="5">
    <location>
        <begin position="359"/>
        <end position="380"/>
    </location>
</feature>
<feature type="transmembrane region" description="Helical" evidence="5">
    <location>
        <begin position="53"/>
        <end position="72"/>
    </location>
</feature>
<dbReference type="CDD" id="cd17393">
    <property type="entry name" value="MFS_MosC_like"/>
    <property type="match status" value="1"/>
</dbReference>
<comment type="subcellular location">
    <subcellularLocation>
        <location evidence="1">Membrane</location>
        <topology evidence="1">Multi-pass membrane protein</topology>
    </subcellularLocation>
</comment>
<evidence type="ECO:0000313" key="7">
    <source>
        <dbReference type="EMBL" id="QGW29278.1"/>
    </source>
</evidence>
<accession>A0A6I6GNM4</accession>
<dbReference type="RefSeq" id="WP_157479630.1">
    <property type="nucleotide sequence ID" value="NZ_CP046566.1"/>
</dbReference>
<dbReference type="SUPFAM" id="SSF103473">
    <property type="entry name" value="MFS general substrate transporter"/>
    <property type="match status" value="1"/>
</dbReference>
<keyword evidence="8" id="KW-1185">Reference proteome</keyword>
<keyword evidence="3 5" id="KW-1133">Transmembrane helix</keyword>
<keyword evidence="2 5" id="KW-0812">Transmembrane</keyword>
<dbReference type="InterPro" id="IPR051788">
    <property type="entry name" value="MFS_Transporter"/>
</dbReference>
<dbReference type="GO" id="GO:0022857">
    <property type="term" value="F:transmembrane transporter activity"/>
    <property type="evidence" value="ECO:0007669"/>
    <property type="project" value="InterPro"/>
</dbReference>
<dbReference type="PANTHER" id="PTHR23514:SF13">
    <property type="entry name" value="INNER MEMBRANE PROTEIN YBJJ"/>
    <property type="match status" value="1"/>
</dbReference>
<feature type="transmembrane region" description="Helical" evidence="5">
    <location>
        <begin position="246"/>
        <end position="262"/>
    </location>
</feature>
<sequence>MEANVASPLSPRSHRIAVAVFFFTAGFTFASWASRIPQVQAKLQLNEAQLGSVLLALPFGLLVSSFISGAMVTKFGSRNVLRIAAFAYPTILLSIGFTEAIWQLVVALFFFGLSGNMMNVSVNTQAVAVEKLYGRTIMASFHGIWSLAGFSGAAVGALLMGLQLLTWQHFAIIAATVYTLTFIFLSRTIPTTAAKKSQSAFALPNKQILKLGAIAFACLLCEGTMFDWSGVYFKKAVQVPPSLTGLGYAAFMGCMATGRFMADKVVMRVGSRLMLRGAGFLIATGLMTAVLFPTIGAATIGFMLVGFGVSSVVPLVYSQAGRSTTLQPGQALAMVSTFGYAGFLSGPPIIGFVAEATNLRWSFAMVALVGLSTSILAGALPKKK</sequence>
<dbReference type="KEGG" id="fls:GLV81_15190"/>